<evidence type="ECO:0000313" key="3">
    <source>
        <dbReference type="Proteomes" id="UP000712281"/>
    </source>
</evidence>
<name>A0A8S9HBX4_BRACR</name>
<dbReference type="EMBL" id="QGKW02001988">
    <property type="protein sequence ID" value="KAF2553458.1"/>
    <property type="molecule type" value="Genomic_DNA"/>
</dbReference>
<feature type="region of interest" description="Disordered" evidence="1">
    <location>
        <begin position="53"/>
        <end position="77"/>
    </location>
</feature>
<protein>
    <submittedName>
        <fullName evidence="2">Uncharacterized protein</fullName>
    </submittedName>
</protein>
<evidence type="ECO:0000256" key="1">
    <source>
        <dbReference type="SAM" id="MobiDB-lite"/>
    </source>
</evidence>
<comment type="caution">
    <text evidence="2">The sequence shown here is derived from an EMBL/GenBank/DDBJ whole genome shotgun (WGS) entry which is preliminary data.</text>
</comment>
<dbReference type="Proteomes" id="UP000712281">
    <property type="component" value="Unassembled WGS sequence"/>
</dbReference>
<gene>
    <name evidence="2" type="ORF">F2Q68_00035006</name>
</gene>
<evidence type="ECO:0000313" key="2">
    <source>
        <dbReference type="EMBL" id="KAF2553458.1"/>
    </source>
</evidence>
<sequence>MNSGWLKVELLWSLRIGNQHRLLPMPNRMITEFDGEIDRLRFMPNAQLLRDLPAIPRRPPGVRRARATQGPPEAPLPDFPVIPYIPMRDQGDFQRVVVDALRAIWARVSCTSRKTIRAHSPAA</sequence>
<reference evidence="2" key="1">
    <citation type="submission" date="2019-12" db="EMBL/GenBank/DDBJ databases">
        <title>Genome sequencing and annotation of Brassica cretica.</title>
        <authorList>
            <person name="Studholme D.J."/>
            <person name="Sarris P.F."/>
        </authorList>
    </citation>
    <scope>NUCLEOTIDE SEQUENCE</scope>
    <source>
        <strain evidence="2">PFS-001/15</strain>
        <tissue evidence="2">Leaf</tissue>
    </source>
</reference>
<dbReference type="AlphaFoldDB" id="A0A8S9HBX4"/>
<organism evidence="2 3">
    <name type="scientific">Brassica cretica</name>
    <name type="common">Mustard</name>
    <dbReference type="NCBI Taxonomy" id="69181"/>
    <lineage>
        <taxon>Eukaryota</taxon>
        <taxon>Viridiplantae</taxon>
        <taxon>Streptophyta</taxon>
        <taxon>Embryophyta</taxon>
        <taxon>Tracheophyta</taxon>
        <taxon>Spermatophyta</taxon>
        <taxon>Magnoliopsida</taxon>
        <taxon>eudicotyledons</taxon>
        <taxon>Gunneridae</taxon>
        <taxon>Pentapetalae</taxon>
        <taxon>rosids</taxon>
        <taxon>malvids</taxon>
        <taxon>Brassicales</taxon>
        <taxon>Brassicaceae</taxon>
        <taxon>Brassiceae</taxon>
        <taxon>Brassica</taxon>
    </lineage>
</organism>
<accession>A0A8S9HBX4</accession>
<proteinExistence type="predicted"/>